<dbReference type="EMBL" id="MKIP01000059">
    <property type="protein sequence ID" value="OLP57921.1"/>
    <property type="molecule type" value="Genomic_DNA"/>
</dbReference>
<feature type="binding site" evidence="7">
    <location>
        <position position="189"/>
    </location>
    <ligand>
        <name>Zn(2+)</name>
        <dbReference type="ChEBI" id="CHEBI:29105"/>
        <label>1</label>
    </ligand>
</feature>
<proteinExistence type="inferred from homology"/>
<organism evidence="8 9">
    <name type="scientific">Xaviernesmea oryzae</name>
    <dbReference type="NCBI Taxonomy" id="464029"/>
    <lineage>
        <taxon>Bacteria</taxon>
        <taxon>Pseudomonadati</taxon>
        <taxon>Pseudomonadota</taxon>
        <taxon>Alphaproteobacteria</taxon>
        <taxon>Hyphomicrobiales</taxon>
        <taxon>Rhizobiaceae</taxon>
        <taxon>Rhizobium/Agrobacterium group</taxon>
        <taxon>Xaviernesmea</taxon>
    </lineage>
</organism>
<dbReference type="NCBIfam" id="TIGR01879">
    <property type="entry name" value="hydantase"/>
    <property type="match status" value="1"/>
</dbReference>
<keyword evidence="5 8" id="KW-0378">Hydrolase</keyword>
<comment type="cofactor">
    <cofactor evidence="1">
        <name>Mn(2+)</name>
        <dbReference type="ChEBI" id="CHEBI:29035"/>
    </cofactor>
</comment>
<comment type="subunit">
    <text evidence="3">Homodimer.</text>
</comment>
<dbReference type="SUPFAM" id="SSF53187">
    <property type="entry name" value="Zn-dependent exopeptidases"/>
    <property type="match status" value="1"/>
</dbReference>
<dbReference type="GO" id="GO:0016813">
    <property type="term" value="F:hydrolase activity, acting on carbon-nitrogen (but not peptide) bonds, in linear amidines"/>
    <property type="evidence" value="ECO:0007669"/>
    <property type="project" value="InterPro"/>
</dbReference>
<dbReference type="Gene3D" id="3.40.630.10">
    <property type="entry name" value="Zn peptidases"/>
    <property type="match status" value="1"/>
</dbReference>
<dbReference type="SUPFAM" id="SSF55031">
    <property type="entry name" value="Bacterial exopeptidase dimerisation domain"/>
    <property type="match status" value="1"/>
</dbReference>
<dbReference type="OrthoDB" id="9808195at2"/>
<feature type="binding site" evidence="7">
    <location>
        <position position="387"/>
    </location>
    <ligand>
        <name>Zn(2+)</name>
        <dbReference type="ChEBI" id="CHEBI:29105"/>
        <label>2</label>
    </ligand>
</feature>
<evidence type="ECO:0000256" key="4">
    <source>
        <dbReference type="ARBA" id="ARBA00022723"/>
    </source>
</evidence>
<comment type="caution">
    <text evidence="8">The sequence shown here is derived from an EMBL/GenBank/DDBJ whole genome shotgun (WGS) entry which is preliminary data.</text>
</comment>
<evidence type="ECO:0000313" key="9">
    <source>
        <dbReference type="Proteomes" id="UP000186364"/>
    </source>
</evidence>
<dbReference type="RefSeq" id="WP_075629827.1">
    <property type="nucleotide sequence ID" value="NZ_FOAM01000007.1"/>
</dbReference>
<dbReference type="InterPro" id="IPR010158">
    <property type="entry name" value="Amidase_Cbmase"/>
</dbReference>
<accession>A0A1Q9ARB1</accession>
<feature type="binding site" evidence="7">
    <location>
        <position position="126"/>
    </location>
    <ligand>
        <name>Zn(2+)</name>
        <dbReference type="ChEBI" id="CHEBI:29105"/>
        <label>2</label>
    </ligand>
</feature>
<keyword evidence="7" id="KW-0862">Zinc</keyword>
<feature type="binding site" evidence="7">
    <location>
        <position position="91"/>
    </location>
    <ligand>
        <name>Zn(2+)</name>
        <dbReference type="ChEBI" id="CHEBI:29105"/>
        <label>1</label>
    </ligand>
</feature>
<dbReference type="Pfam" id="PF01546">
    <property type="entry name" value="Peptidase_M20"/>
    <property type="match status" value="1"/>
</dbReference>
<dbReference type="GO" id="GO:0046872">
    <property type="term" value="F:metal ion binding"/>
    <property type="evidence" value="ECO:0007669"/>
    <property type="project" value="UniProtKB-KW"/>
</dbReference>
<sequence length="418" mass="44178">MSTAIRERIDRLLDRINAISAPGPGFTRPSYSPLESQAHRVVAQEAEALGLTVTRDAALNLFARLPGRDRSAPAIYCGSHLDTVAMGGAYDGQAGVTGALALAAAFVESGEPPPVDLMVTVTRAEESVWFPVSYAGARAALGRLTAPELQARRSDTGRTLYDHIREEGGRPDDILTAAGLAAARFIELHIEQGTVLHHAGEPFAIVSGVRGGLRYRQARVNGTWAHSGGPARGERADAVFALADLVMAMDRRWEEALARGQDLAVTFGRVDAASGEHAFAKVPGWADFCIDLRSDAAAVLHEVDGLFKAEIERIETARGVRFELGAPSQSQPMALSIALGDRIAQGAAGLGHSPRRMLSGGGHDAAAFAQAGWESVMVFLRNWNGSHNPDEAMDTADLATAVEVLHAAIRGSGQEGAA</sequence>
<keyword evidence="6" id="KW-0464">Manganese</keyword>
<evidence type="ECO:0000256" key="5">
    <source>
        <dbReference type="ARBA" id="ARBA00022801"/>
    </source>
</evidence>
<gene>
    <name evidence="8" type="ORF">BJF93_13865</name>
</gene>
<evidence type="ECO:0000313" key="8">
    <source>
        <dbReference type="EMBL" id="OLP57921.1"/>
    </source>
</evidence>
<keyword evidence="4 7" id="KW-0479">Metal-binding</keyword>
<dbReference type="PANTHER" id="PTHR32494">
    <property type="entry name" value="ALLANTOATE DEIMINASE-RELATED"/>
    <property type="match status" value="1"/>
</dbReference>
<keyword evidence="9" id="KW-1185">Reference proteome</keyword>
<evidence type="ECO:0000256" key="7">
    <source>
        <dbReference type="PIRSR" id="PIRSR001235-1"/>
    </source>
</evidence>
<dbReference type="PIRSF" id="PIRSF001235">
    <property type="entry name" value="Amidase_carbamoylase"/>
    <property type="match status" value="1"/>
</dbReference>
<name>A0A1Q9ARB1_9HYPH</name>
<feature type="binding site" evidence="7">
    <location>
        <position position="80"/>
    </location>
    <ligand>
        <name>Zn(2+)</name>
        <dbReference type="ChEBI" id="CHEBI:29105"/>
        <label>1</label>
    </ligand>
</feature>
<evidence type="ECO:0000256" key="1">
    <source>
        <dbReference type="ARBA" id="ARBA00001936"/>
    </source>
</evidence>
<dbReference type="AlphaFoldDB" id="A0A1Q9ARB1"/>
<dbReference type="InterPro" id="IPR036264">
    <property type="entry name" value="Bact_exopeptidase_dim_dom"/>
</dbReference>
<dbReference type="Gene3D" id="3.30.70.360">
    <property type="match status" value="1"/>
</dbReference>
<protein>
    <submittedName>
        <fullName evidence="8">Zn-dependent hydrolase</fullName>
    </submittedName>
</protein>
<comment type="similarity">
    <text evidence="2">Belongs to the peptidase M20 family.</text>
</comment>
<reference evidence="8 9" key="1">
    <citation type="submission" date="2016-09" db="EMBL/GenBank/DDBJ databases">
        <title>Rhizobium sp. nov., a novel species isolated from the rice rhizosphere.</title>
        <authorList>
            <person name="Zhao J."/>
            <person name="Zhang X."/>
        </authorList>
    </citation>
    <scope>NUCLEOTIDE SEQUENCE [LARGE SCALE GENOMIC DNA]</scope>
    <source>
        <strain evidence="8 9">1.7048</strain>
    </source>
</reference>
<evidence type="ECO:0000256" key="2">
    <source>
        <dbReference type="ARBA" id="ARBA00006153"/>
    </source>
</evidence>
<dbReference type="InterPro" id="IPR002933">
    <property type="entry name" value="Peptidase_M20"/>
</dbReference>
<comment type="cofactor">
    <cofactor evidence="7">
        <name>Zn(2+)</name>
        <dbReference type="ChEBI" id="CHEBI:29105"/>
    </cofactor>
    <text evidence="7">Binds 2 Zn(2+) ions per subunit.</text>
</comment>
<evidence type="ECO:0000256" key="3">
    <source>
        <dbReference type="ARBA" id="ARBA00011738"/>
    </source>
</evidence>
<dbReference type="PANTHER" id="PTHR32494:SF19">
    <property type="entry name" value="ALLANTOATE DEIMINASE-RELATED"/>
    <property type="match status" value="1"/>
</dbReference>
<evidence type="ECO:0000256" key="6">
    <source>
        <dbReference type="ARBA" id="ARBA00023211"/>
    </source>
</evidence>
<dbReference type="Proteomes" id="UP000186364">
    <property type="component" value="Unassembled WGS sequence"/>
</dbReference>
<feature type="binding site" evidence="7">
    <location>
        <position position="91"/>
    </location>
    <ligand>
        <name>Zn(2+)</name>
        <dbReference type="ChEBI" id="CHEBI:29105"/>
        <label>2</label>
    </ligand>
</feature>